<organism evidence="2 3">
    <name type="scientific">Mesorhabditis belari</name>
    <dbReference type="NCBI Taxonomy" id="2138241"/>
    <lineage>
        <taxon>Eukaryota</taxon>
        <taxon>Metazoa</taxon>
        <taxon>Ecdysozoa</taxon>
        <taxon>Nematoda</taxon>
        <taxon>Chromadorea</taxon>
        <taxon>Rhabditida</taxon>
        <taxon>Rhabditina</taxon>
        <taxon>Rhabditomorpha</taxon>
        <taxon>Rhabditoidea</taxon>
        <taxon>Rhabditidae</taxon>
        <taxon>Mesorhabditinae</taxon>
        <taxon>Mesorhabditis</taxon>
    </lineage>
</organism>
<proteinExistence type="predicted"/>
<sequence length="992" mass="116458">MFFDHIFEDLDDEPEEPPQKRWSDASAVFNKYHENKSERMRRPPERAVQDMINVFERTKRLGEMELMENNRAEIIDWLHGIEDVPEPSNLEGFLKKACDRKVKSPEIDSSKHAKWSELSEVIFFAAHNTFVEGYYARIDYENKLKNYVDTYVRDVRAWWAVDTQRRKNRLDQVELQKYKEAQKLRAQQRLAEMEANDQARQETTREILEYLKELDINRIVQGKKCTVEKARVIYQESMREKDAREEKERSRMIVASPPRNEEEYEPIEISIDYDDDDMNEQLDSEDEEFRNEWAEVENECPEEMTTSTRPQPSVVLSHNLTEESMDFIESSVPSTSRTIGGPNKGNRREPEREKPLATKKKPLTDKGFQKTWNADKKLLYEGGNAKYMDPAFDRMLAESPETRWNWSTHMKHARNLLMTIPTKSCLRKITAEAYADLLSSENVQLRIKFIERRQKQKRVNFQAEDTWSVRIYTPSCDFDKDKTGWGQLSHLNLMNARDTGHTLWFEIGYQSFRDTFGDVSTEVFPNKRLDALKDFGGLAIDQGLIKQVDRFGLFQYWLVPFPYASKAPVNFLVTSNHSKEYATLPGTFMEQASAPLEYLDDLERTFHLYCFPRFDYAVYDRMKPEKILAQNDPKKSEKIAVHRYGYAALHAIITDSALAGLNSEKTNAVVFLCGDKRDSFRSWTKYLSSYNRSNEPIFPRNVVCCLGVDYLKKLVNEQEVLEEEEKDARAHRRQYRLFRPGRTIQWKSENERKALESLKEAKITFASSNYGRKHYIEKFNKKLTMASICEKVLQREEFEEVSVQELVYKRISTYAADVFGFALNVGHVLQNEKKLAQKKGLYHEDKPRGNYVIIMQIPPLEPIAEYAKIFNNTLQRLHREAITKNKQTKSFLKLLSWPAWAIPERLTSVQTAPITSMKNPFGRCDNGSIDLMYQGFREAVKPYIRFMDRCISYAEWEQLMTGDEKSRFAILERRPMLQKAYEAEKNNRRRAD</sequence>
<feature type="region of interest" description="Disordered" evidence="1">
    <location>
        <begin position="1"/>
        <end position="25"/>
    </location>
</feature>
<dbReference type="AlphaFoldDB" id="A0AAF3FEL8"/>
<evidence type="ECO:0000313" key="2">
    <source>
        <dbReference type="Proteomes" id="UP000887575"/>
    </source>
</evidence>
<reference evidence="3" key="1">
    <citation type="submission" date="2024-02" db="UniProtKB">
        <authorList>
            <consortium name="WormBaseParasite"/>
        </authorList>
    </citation>
    <scope>IDENTIFICATION</scope>
</reference>
<name>A0AAF3FEL8_9BILA</name>
<keyword evidence="2" id="KW-1185">Reference proteome</keyword>
<dbReference type="Proteomes" id="UP000887575">
    <property type="component" value="Unassembled WGS sequence"/>
</dbReference>
<protein>
    <submittedName>
        <fullName evidence="3">Uncharacterized protein</fullName>
    </submittedName>
</protein>
<feature type="compositionally biased region" description="Basic and acidic residues" evidence="1">
    <location>
        <begin position="346"/>
        <end position="362"/>
    </location>
</feature>
<accession>A0AAF3FEL8</accession>
<feature type="region of interest" description="Disordered" evidence="1">
    <location>
        <begin position="327"/>
        <end position="362"/>
    </location>
</feature>
<dbReference type="WBParaSite" id="MBELARI_LOCUS5250">
    <property type="protein sequence ID" value="MBELARI_LOCUS5250"/>
    <property type="gene ID" value="MBELARI_LOCUS5250"/>
</dbReference>
<evidence type="ECO:0000313" key="3">
    <source>
        <dbReference type="WBParaSite" id="MBELARI_LOCUS5250"/>
    </source>
</evidence>
<evidence type="ECO:0000256" key="1">
    <source>
        <dbReference type="SAM" id="MobiDB-lite"/>
    </source>
</evidence>